<reference evidence="1 2" key="1">
    <citation type="submission" date="2016-10" db="EMBL/GenBank/DDBJ databases">
        <authorList>
            <person name="de Groot N.N."/>
        </authorList>
    </citation>
    <scope>NUCLEOTIDE SEQUENCE [LARGE SCALE GENOMIC DNA]</scope>
    <source>
        <strain evidence="1 2">CGMCC 1.10959</strain>
    </source>
</reference>
<protein>
    <submittedName>
        <fullName evidence="1">Uncharacterized protein</fullName>
    </submittedName>
</protein>
<proteinExistence type="predicted"/>
<name>A0A1I6YUM4_9RHOB</name>
<keyword evidence="2" id="KW-1185">Reference proteome</keyword>
<organism evidence="1 2">
    <name type="scientific">Sedimentitalea nanhaiensis</name>
    <dbReference type="NCBI Taxonomy" id="999627"/>
    <lineage>
        <taxon>Bacteria</taxon>
        <taxon>Pseudomonadati</taxon>
        <taxon>Pseudomonadota</taxon>
        <taxon>Alphaproteobacteria</taxon>
        <taxon>Rhodobacterales</taxon>
        <taxon>Paracoccaceae</taxon>
        <taxon>Sedimentitalea</taxon>
    </lineage>
</organism>
<accession>A0A1I6YUM4</accession>
<sequence>MFASTPQIGIVPDAKPCAVALAKLSAMTS</sequence>
<evidence type="ECO:0000313" key="2">
    <source>
        <dbReference type="Proteomes" id="UP000182466"/>
    </source>
</evidence>
<dbReference type="AlphaFoldDB" id="A0A1I6YUM4"/>
<dbReference type="Proteomes" id="UP000182466">
    <property type="component" value="Unassembled WGS sequence"/>
</dbReference>
<dbReference type="EMBL" id="FPAW01000003">
    <property type="protein sequence ID" value="SFT54084.1"/>
    <property type="molecule type" value="Genomic_DNA"/>
</dbReference>
<evidence type="ECO:0000313" key="1">
    <source>
        <dbReference type="EMBL" id="SFT54084.1"/>
    </source>
</evidence>
<gene>
    <name evidence="1" type="ORF">SAMN05216236_10334</name>
</gene>